<evidence type="ECO:0000256" key="9">
    <source>
        <dbReference type="ARBA" id="ARBA00048092"/>
    </source>
</evidence>
<keyword evidence="12" id="KW-0946">Virion</keyword>
<keyword evidence="13" id="KW-1185">Reference proteome</keyword>
<sequence>MSPARMNRRRVLGLAGGVGAAAAAGASVPWLASPAETGRLLRSELPLPAPFQVPLRVPRVLQPTRDGDTDRYELTQRPARVELIPGVSTGIWGYDGEFPGPTIISRSGRRTVVRHRNLLPVPTVVHLHGGHTPASSDGYPTDLLIPEGFPPGGHASGHHDPRADIRVGSRDYEYPVLQRAATLWYHDHRMDFTGPGVWRGLLGFHLVRDDEEEALPLPAGDREIPLMITDRAFGADGSLLYPSLDPTLLHRHGVPRPYRQGVTGDVILVNGTPWPTLEVDAVRYRFRVLNASNTRRYRIALDPPPPDGTGLVQIGSDGGLLERPIAHDRIEIAPAERFDIVVDFSSYRAGQAVTLRNDLGRGTTADVMQFRVGRRAVDDSSVPQRLSTIEPLRPRMATTTRDFVFRTSGDHVWEINGQPFDPGRSDATPRLGDVEIWRFTTDFHHPVHIHLVQCQVLQRGVEDRGPYDAGWKDTIDLRPSEHVSVIARFAGHKGRFVFHCHNLEHEDMAMMGNFEVV</sequence>
<dbReference type="InterPro" id="IPR045087">
    <property type="entry name" value="Cu-oxidase_fam"/>
</dbReference>
<keyword evidence="3" id="KW-0479">Metal-binding</keyword>
<dbReference type="Pfam" id="PF07731">
    <property type="entry name" value="Cu-oxidase_2"/>
    <property type="match status" value="1"/>
</dbReference>
<accession>A0A8J3ZY87</accession>
<dbReference type="SUPFAM" id="SSF49503">
    <property type="entry name" value="Cupredoxins"/>
    <property type="match status" value="3"/>
</dbReference>
<dbReference type="EC" id="1.16.3.4" evidence="5"/>
<evidence type="ECO:0000313" key="13">
    <source>
        <dbReference type="Proteomes" id="UP000635606"/>
    </source>
</evidence>
<evidence type="ECO:0000256" key="5">
    <source>
        <dbReference type="ARBA" id="ARBA00038978"/>
    </source>
</evidence>
<evidence type="ECO:0000256" key="3">
    <source>
        <dbReference type="ARBA" id="ARBA00022723"/>
    </source>
</evidence>
<comment type="catalytic activity">
    <reaction evidence="9">
        <text>4 Cu(+) + O2 + 4 H(+) = 4 Cu(2+) + 2 H2O</text>
        <dbReference type="Rhea" id="RHEA:30083"/>
        <dbReference type="ChEBI" id="CHEBI:15377"/>
        <dbReference type="ChEBI" id="CHEBI:15378"/>
        <dbReference type="ChEBI" id="CHEBI:15379"/>
        <dbReference type="ChEBI" id="CHEBI:29036"/>
        <dbReference type="ChEBI" id="CHEBI:49552"/>
        <dbReference type="EC" id="1.16.3.4"/>
    </reaction>
    <physiologicalReaction direction="left-to-right" evidence="9">
        <dbReference type="Rhea" id="RHEA:30084"/>
    </physiologicalReaction>
</comment>
<evidence type="ECO:0000259" key="11">
    <source>
        <dbReference type="Pfam" id="PF07732"/>
    </source>
</evidence>
<name>A0A8J3ZY87_9ACTN</name>
<dbReference type="PANTHER" id="PTHR48267:SF1">
    <property type="entry name" value="BILIRUBIN OXIDASE"/>
    <property type="match status" value="1"/>
</dbReference>
<evidence type="ECO:0000256" key="7">
    <source>
        <dbReference type="ARBA" id="ARBA00042896"/>
    </source>
</evidence>
<organism evidence="12 13">
    <name type="scientific">Virgisporangium ochraceum</name>
    <dbReference type="NCBI Taxonomy" id="65505"/>
    <lineage>
        <taxon>Bacteria</taxon>
        <taxon>Bacillati</taxon>
        <taxon>Actinomycetota</taxon>
        <taxon>Actinomycetes</taxon>
        <taxon>Micromonosporales</taxon>
        <taxon>Micromonosporaceae</taxon>
        <taxon>Virgisporangium</taxon>
    </lineage>
</organism>
<proteinExistence type="inferred from homology"/>
<feature type="domain" description="Plastocyanin-like" evidence="10">
    <location>
        <begin position="409"/>
        <end position="516"/>
    </location>
</feature>
<keyword evidence="12" id="KW-0167">Capsid protein</keyword>
<dbReference type="AlphaFoldDB" id="A0A8J3ZY87"/>
<dbReference type="PANTHER" id="PTHR48267">
    <property type="entry name" value="CUPREDOXIN SUPERFAMILY PROTEIN"/>
    <property type="match status" value="1"/>
</dbReference>
<feature type="domain" description="Plastocyanin-like" evidence="11">
    <location>
        <begin position="84"/>
        <end position="140"/>
    </location>
</feature>
<evidence type="ECO:0000313" key="12">
    <source>
        <dbReference type="EMBL" id="GIJ70710.1"/>
    </source>
</evidence>
<dbReference type="InterPro" id="IPR008972">
    <property type="entry name" value="Cupredoxin"/>
</dbReference>
<dbReference type="PROSITE" id="PS00080">
    <property type="entry name" value="MULTICOPPER_OXIDASE2"/>
    <property type="match status" value="1"/>
</dbReference>
<evidence type="ECO:0000256" key="1">
    <source>
        <dbReference type="ARBA" id="ARBA00010609"/>
    </source>
</evidence>
<dbReference type="InterPro" id="IPR011706">
    <property type="entry name" value="Cu-oxidase_C"/>
</dbReference>
<comment type="caution">
    <text evidence="12">The sequence shown here is derived from an EMBL/GenBank/DDBJ whole genome shotgun (WGS) entry which is preliminary data.</text>
</comment>
<comment type="subunit">
    <text evidence="2">Monomer.</text>
</comment>
<dbReference type="InterPro" id="IPR011707">
    <property type="entry name" value="Cu-oxidase-like_N"/>
</dbReference>
<dbReference type="GO" id="GO:0005507">
    <property type="term" value="F:copper ion binding"/>
    <property type="evidence" value="ECO:0007669"/>
    <property type="project" value="InterPro"/>
</dbReference>
<keyword evidence="4" id="KW-0560">Oxidoreductase</keyword>
<dbReference type="Gene3D" id="2.60.40.420">
    <property type="entry name" value="Cupredoxins - blue copper proteins"/>
    <property type="match status" value="4"/>
</dbReference>
<comment type="similarity">
    <text evidence="1">Belongs to the multicopper oxidase family.</text>
</comment>
<protein>
    <recommendedName>
        <fullName evidence="6">Multicopper oxidase CueO</fullName>
        <ecNumber evidence="5">1.16.3.4</ecNumber>
    </recommendedName>
    <alternativeName>
        <fullName evidence="7">Copper efflux oxidase</fullName>
    </alternativeName>
    <alternativeName>
        <fullName evidence="8">Cuprous oxidase</fullName>
    </alternativeName>
</protein>
<evidence type="ECO:0000256" key="8">
    <source>
        <dbReference type="ARBA" id="ARBA00043090"/>
    </source>
</evidence>
<dbReference type="Proteomes" id="UP000635606">
    <property type="component" value="Unassembled WGS sequence"/>
</dbReference>
<gene>
    <name evidence="12" type="primary">cotA</name>
    <name evidence="12" type="ORF">Voc01_056270</name>
</gene>
<dbReference type="Pfam" id="PF07732">
    <property type="entry name" value="Cu-oxidase_3"/>
    <property type="match status" value="1"/>
</dbReference>
<dbReference type="CDD" id="cd14448">
    <property type="entry name" value="CuRO_2_BOD_CotA_like"/>
    <property type="match status" value="1"/>
</dbReference>
<dbReference type="RefSeq" id="WP_203930606.1">
    <property type="nucleotide sequence ID" value="NZ_BOPH01000082.1"/>
</dbReference>
<dbReference type="EMBL" id="BOPH01000082">
    <property type="protein sequence ID" value="GIJ70710.1"/>
    <property type="molecule type" value="Genomic_DNA"/>
</dbReference>
<evidence type="ECO:0000256" key="4">
    <source>
        <dbReference type="ARBA" id="ARBA00023002"/>
    </source>
</evidence>
<dbReference type="GO" id="GO:0016491">
    <property type="term" value="F:oxidoreductase activity"/>
    <property type="evidence" value="ECO:0007669"/>
    <property type="project" value="UniProtKB-KW"/>
</dbReference>
<dbReference type="PROSITE" id="PS51318">
    <property type="entry name" value="TAT"/>
    <property type="match status" value="1"/>
</dbReference>
<dbReference type="InterPro" id="IPR006311">
    <property type="entry name" value="TAT_signal"/>
</dbReference>
<evidence type="ECO:0000259" key="10">
    <source>
        <dbReference type="Pfam" id="PF07731"/>
    </source>
</evidence>
<reference evidence="12" key="1">
    <citation type="submission" date="2021-01" db="EMBL/GenBank/DDBJ databases">
        <title>Whole genome shotgun sequence of Virgisporangium ochraceum NBRC 16418.</title>
        <authorList>
            <person name="Komaki H."/>
            <person name="Tamura T."/>
        </authorList>
    </citation>
    <scope>NUCLEOTIDE SEQUENCE</scope>
    <source>
        <strain evidence="12">NBRC 16418</strain>
    </source>
</reference>
<evidence type="ECO:0000256" key="2">
    <source>
        <dbReference type="ARBA" id="ARBA00011245"/>
    </source>
</evidence>
<dbReference type="InterPro" id="IPR002355">
    <property type="entry name" value="Cu_oxidase_Cu_BS"/>
</dbReference>
<evidence type="ECO:0000256" key="6">
    <source>
        <dbReference type="ARBA" id="ARBA00041027"/>
    </source>
</evidence>